<evidence type="ECO:0000256" key="4">
    <source>
        <dbReference type="PROSITE-ProRule" id="PRU00023"/>
    </source>
</evidence>
<dbReference type="SMART" id="SM00248">
    <property type="entry name" value="ANK"/>
    <property type="match status" value="2"/>
</dbReference>
<feature type="domain" description="MSP" evidence="5">
    <location>
        <begin position="1"/>
        <end position="119"/>
    </location>
</feature>
<dbReference type="PRINTS" id="PR01415">
    <property type="entry name" value="ANKYRIN"/>
</dbReference>
<dbReference type="eggNOG" id="KOG0509">
    <property type="taxonomic scope" value="Eukaryota"/>
</dbReference>
<dbReference type="PANTHER" id="PTHR24198:SF165">
    <property type="entry name" value="ANKYRIN REPEAT-CONTAINING PROTEIN-RELATED"/>
    <property type="match status" value="1"/>
</dbReference>
<dbReference type="InterPro" id="IPR013783">
    <property type="entry name" value="Ig-like_fold"/>
</dbReference>
<dbReference type="OrthoDB" id="194358at2759"/>
<dbReference type="PROSITE" id="PS50088">
    <property type="entry name" value="ANK_REPEAT"/>
    <property type="match status" value="2"/>
</dbReference>
<evidence type="ECO:0000256" key="2">
    <source>
        <dbReference type="ARBA" id="ARBA00022737"/>
    </source>
</evidence>
<dbReference type="Pfam" id="PF12796">
    <property type="entry name" value="Ank_2"/>
    <property type="match status" value="1"/>
</dbReference>
<evidence type="ECO:0000256" key="1">
    <source>
        <dbReference type="ARBA" id="ARBA00004413"/>
    </source>
</evidence>
<dbReference type="Gramene" id="ESW19755">
    <property type="protein sequence ID" value="ESW19755"/>
    <property type="gene ID" value="PHAVU_006G152900g"/>
</dbReference>
<evidence type="ECO:0000313" key="7">
    <source>
        <dbReference type="Proteomes" id="UP000000226"/>
    </source>
</evidence>
<dbReference type="PROSITE" id="PS50297">
    <property type="entry name" value="ANK_REP_REGION"/>
    <property type="match status" value="2"/>
</dbReference>
<dbReference type="Gene3D" id="2.60.40.10">
    <property type="entry name" value="Immunoglobulins"/>
    <property type="match status" value="1"/>
</dbReference>
<protein>
    <recommendedName>
        <fullName evidence="5">MSP domain-containing protein</fullName>
    </recommendedName>
</protein>
<dbReference type="GO" id="GO:0005886">
    <property type="term" value="C:plasma membrane"/>
    <property type="evidence" value="ECO:0007669"/>
    <property type="project" value="UniProtKB-SubCell"/>
</dbReference>
<dbReference type="SUPFAM" id="SSF49354">
    <property type="entry name" value="PapD-like"/>
    <property type="match status" value="1"/>
</dbReference>
<dbReference type="Gene3D" id="1.25.40.20">
    <property type="entry name" value="Ankyrin repeat-containing domain"/>
    <property type="match status" value="1"/>
</dbReference>
<keyword evidence="2" id="KW-0677">Repeat</keyword>
<dbReference type="PANTHER" id="PTHR24198">
    <property type="entry name" value="ANKYRIN REPEAT AND PROTEIN KINASE DOMAIN-CONTAINING PROTEIN"/>
    <property type="match status" value="1"/>
</dbReference>
<proteinExistence type="predicted"/>
<evidence type="ECO:0000259" key="5">
    <source>
        <dbReference type="PROSITE" id="PS50202"/>
    </source>
</evidence>
<organism evidence="6 7">
    <name type="scientific">Phaseolus vulgaris</name>
    <name type="common">Kidney bean</name>
    <name type="synonym">French bean</name>
    <dbReference type="NCBI Taxonomy" id="3885"/>
    <lineage>
        <taxon>Eukaryota</taxon>
        <taxon>Viridiplantae</taxon>
        <taxon>Streptophyta</taxon>
        <taxon>Embryophyta</taxon>
        <taxon>Tracheophyta</taxon>
        <taxon>Spermatophyta</taxon>
        <taxon>Magnoliopsida</taxon>
        <taxon>eudicotyledons</taxon>
        <taxon>Gunneridae</taxon>
        <taxon>Pentapetalae</taxon>
        <taxon>rosids</taxon>
        <taxon>fabids</taxon>
        <taxon>Fabales</taxon>
        <taxon>Fabaceae</taxon>
        <taxon>Papilionoideae</taxon>
        <taxon>50 kb inversion clade</taxon>
        <taxon>NPAAA clade</taxon>
        <taxon>indigoferoid/millettioid clade</taxon>
        <taxon>Phaseoleae</taxon>
        <taxon>Phaseolus</taxon>
    </lineage>
</organism>
<reference evidence="7" key="1">
    <citation type="journal article" date="2014" name="Nat. Genet.">
        <title>A reference genome for common bean and genome-wide analysis of dual domestications.</title>
        <authorList>
            <person name="Schmutz J."/>
            <person name="McClean P.E."/>
            <person name="Mamidi S."/>
            <person name="Wu G.A."/>
            <person name="Cannon S.B."/>
            <person name="Grimwood J."/>
            <person name="Jenkins J."/>
            <person name="Shu S."/>
            <person name="Song Q."/>
            <person name="Chavarro C."/>
            <person name="Torres-Torres M."/>
            <person name="Geffroy V."/>
            <person name="Moghaddam S.M."/>
            <person name="Gao D."/>
            <person name="Abernathy B."/>
            <person name="Barry K."/>
            <person name="Blair M."/>
            <person name="Brick M.A."/>
            <person name="Chovatia M."/>
            <person name="Gepts P."/>
            <person name="Goodstein D.M."/>
            <person name="Gonzales M."/>
            <person name="Hellsten U."/>
            <person name="Hyten D.L."/>
            <person name="Jia G."/>
            <person name="Kelly J.D."/>
            <person name="Kudrna D."/>
            <person name="Lee R."/>
            <person name="Richard M.M."/>
            <person name="Miklas P.N."/>
            <person name="Osorno J.M."/>
            <person name="Rodrigues J."/>
            <person name="Thareau V."/>
            <person name="Urrea C.A."/>
            <person name="Wang M."/>
            <person name="Yu Y."/>
            <person name="Zhang M."/>
            <person name="Wing R.A."/>
            <person name="Cregan P.B."/>
            <person name="Rokhsar D.S."/>
            <person name="Jackson S.A."/>
        </authorList>
    </citation>
    <scope>NUCLEOTIDE SEQUENCE [LARGE SCALE GENOMIC DNA]</scope>
    <source>
        <strain evidence="7">cv. G19833</strain>
    </source>
</reference>
<dbReference type="PROSITE" id="PS50202">
    <property type="entry name" value="MSP"/>
    <property type="match status" value="1"/>
</dbReference>
<name>V7BRT2_PHAVU</name>
<dbReference type="OMA" id="CYPFTIL"/>
<dbReference type="InterPro" id="IPR036770">
    <property type="entry name" value="Ankyrin_rpt-contain_sf"/>
</dbReference>
<accession>V7BRT2</accession>
<dbReference type="AlphaFoldDB" id="V7BRT2"/>
<dbReference type="EMBL" id="CM002293">
    <property type="protein sequence ID" value="ESW19755.1"/>
    <property type="molecule type" value="Genomic_DNA"/>
</dbReference>
<dbReference type="InterPro" id="IPR008962">
    <property type="entry name" value="PapD-like_sf"/>
</dbReference>
<dbReference type="Proteomes" id="UP000000226">
    <property type="component" value="Chromosome 6"/>
</dbReference>
<gene>
    <name evidence="6" type="ORF">PHAVU_006G152900g</name>
</gene>
<dbReference type="SUPFAM" id="SSF48403">
    <property type="entry name" value="Ankyrin repeat"/>
    <property type="match status" value="1"/>
</dbReference>
<dbReference type="InterPro" id="IPR000535">
    <property type="entry name" value="MSP_dom"/>
</dbReference>
<keyword evidence="7" id="KW-1185">Reference proteome</keyword>
<sequence>MEEALVEVCEPAEVRIEFALNCKCRATGFQDPNLIAKKVSVNPPCGLILPLSFATFKVILKPQSHLPRSFPRSPSNRFLVKTAEFAANSSGSTHPDSINSWFASRPYGFKTRDIKLKVAFVGPFLLNDAVTRGELDALQEPDDMVHLLLEAGLRIVPSPNASDEVHVAEDTNTTREVVEVGEAIFEGSRNGEANEVKALLRRGGGSVKYRDQYGLTALHAAAFKGHKDVMKVLIELAGLDLEFEDEEGHVPLHMAVESGDVETVQVLVEEGVNLNVVNKRGCYPFTILNKENAHAQSHLYKVL</sequence>
<keyword evidence="3 4" id="KW-0040">ANK repeat</keyword>
<dbReference type="InterPro" id="IPR002110">
    <property type="entry name" value="Ankyrin_rpt"/>
</dbReference>
<dbReference type="STRING" id="3885.V7BRT2"/>
<evidence type="ECO:0000256" key="3">
    <source>
        <dbReference type="ARBA" id="ARBA00023043"/>
    </source>
</evidence>
<feature type="repeat" description="ANK" evidence="4">
    <location>
        <begin position="247"/>
        <end position="279"/>
    </location>
</feature>
<evidence type="ECO:0000313" key="6">
    <source>
        <dbReference type="EMBL" id="ESW19755.1"/>
    </source>
</evidence>
<feature type="repeat" description="ANK" evidence="4">
    <location>
        <begin position="213"/>
        <end position="235"/>
    </location>
</feature>
<comment type="subcellular location">
    <subcellularLocation>
        <location evidence="1">Cell membrane</location>
        <topology evidence="1">Peripheral membrane protein</topology>
        <orientation evidence="1">Cytoplasmic side</orientation>
    </subcellularLocation>
</comment>